<evidence type="ECO:0000256" key="3">
    <source>
        <dbReference type="ARBA" id="ARBA00022670"/>
    </source>
</evidence>
<dbReference type="OrthoDB" id="6905219at2759"/>
<evidence type="ECO:0000313" key="8">
    <source>
        <dbReference type="Proteomes" id="UP000838756"/>
    </source>
</evidence>
<dbReference type="Pfam" id="PF00089">
    <property type="entry name" value="Trypsin"/>
    <property type="match status" value="1"/>
</dbReference>
<dbReference type="InterPro" id="IPR043504">
    <property type="entry name" value="Peptidase_S1_PA_chymotrypsin"/>
</dbReference>
<evidence type="ECO:0000256" key="1">
    <source>
        <dbReference type="ARBA" id="ARBA00004613"/>
    </source>
</evidence>
<dbReference type="GO" id="GO:0006508">
    <property type="term" value="P:proteolysis"/>
    <property type="evidence" value="ECO:0007669"/>
    <property type="project" value="UniProtKB-KW"/>
</dbReference>
<dbReference type="EMBL" id="CAKXAJ010025642">
    <property type="protein sequence ID" value="CAH2242391.1"/>
    <property type="molecule type" value="Genomic_DNA"/>
</dbReference>
<dbReference type="GO" id="GO:0004252">
    <property type="term" value="F:serine-type endopeptidase activity"/>
    <property type="evidence" value="ECO:0007669"/>
    <property type="project" value="InterPro"/>
</dbReference>
<dbReference type="InterPro" id="IPR001254">
    <property type="entry name" value="Trypsin_dom"/>
</dbReference>
<keyword evidence="5" id="KW-0720">Serine protease</keyword>
<dbReference type="AlphaFoldDB" id="A0A8S4RYF7"/>
<keyword evidence="2" id="KW-0964">Secreted</keyword>
<evidence type="ECO:0000256" key="5">
    <source>
        <dbReference type="ARBA" id="ARBA00022825"/>
    </source>
</evidence>
<dbReference type="PANTHER" id="PTHR24264:SF65">
    <property type="entry name" value="SRCR DOMAIN-CONTAINING PROTEIN"/>
    <property type="match status" value="1"/>
</dbReference>
<dbReference type="InterPro" id="IPR033116">
    <property type="entry name" value="TRYPSIN_SER"/>
</dbReference>
<proteinExistence type="predicted"/>
<keyword evidence="3" id="KW-0645">Protease</keyword>
<dbReference type="Proteomes" id="UP000838756">
    <property type="component" value="Unassembled WGS sequence"/>
</dbReference>
<dbReference type="PANTHER" id="PTHR24264">
    <property type="entry name" value="TRYPSIN-RELATED"/>
    <property type="match status" value="1"/>
</dbReference>
<dbReference type="PROSITE" id="PS00135">
    <property type="entry name" value="TRYPSIN_SER"/>
    <property type="match status" value="1"/>
</dbReference>
<organism evidence="7 8">
    <name type="scientific">Pararge aegeria aegeria</name>
    <dbReference type="NCBI Taxonomy" id="348720"/>
    <lineage>
        <taxon>Eukaryota</taxon>
        <taxon>Metazoa</taxon>
        <taxon>Ecdysozoa</taxon>
        <taxon>Arthropoda</taxon>
        <taxon>Hexapoda</taxon>
        <taxon>Insecta</taxon>
        <taxon>Pterygota</taxon>
        <taxon>Neoptera</taxon>
        <taxon>Endopterygota</taxon>
        <taxon>Lepidoptera</taxon>
        <taxon>Glossata</taxon>
        <taxon>Ditrysia</taxon>
        <taxon>Papilionoidea</taxon>
        <taxon>Nymphalidae</taxon>
        <taxon>Satyrinae</taxon>
        <taxon>Satyrini</taxon>
        <taxon>Parargina</taxon>
        <taxon>Pararge</taxon>
    </lineage>
</organism>
<reference evidence="7" key="1">
    <citation type="submission" date="2022-03" db="EMBL/GenBank/DDBJ databases">
        <authorList>
            <person name="Lindestad O."/>
        </authorList>
    </citation>
    <scope>NUCLEOTIDE SEQUENCE</scope>
</reference>
<evidence type="ECO:0000313" key="7">
    <source>
        <dbReference type="EMBL" id="CAH2242391.1"/>
    </source>
</evidence>
<dbReference type="PROSITE" id="PS50240">
    <property type="entry name" value="TRYPSIN_DOM"/>
    <property type="match status" value="1"/>
</dbReference>
<sequence>MCAGDKDGFMDTCQGDSGGPLQYELANTTLEGTIHRILSVTSFGLTACATMNAPGIYTKVSNFIGWIECNVWKQENRWC</sequence>
<dbReference type="SUPFAM" id="SSF50494">
    <property type="entry name" value="Trypsin-like serine proteases"/>
    <property type="match status" value="1"/>
</dbReference>
<name>A0A8S4RYF7_9NEOP</name>
<evidence type="ECO:0000259" key="6">
    <source>
        <dbReference type="PROSITE" id="PS50240"/>
    </source>
</evidence>
<dbReference type="Gene3D" id="2.40.10.10">
    <property type="entry name" value="Trypsin-like serine proteases"/>
    <property type="match status" value="1"/>
</dbReference>
<keyword evidence="8" id="KW-1185">Reference proteome</keyword>
<gene>
    <name evidence="7" type="primary">jg12972</name>
    <name evidence="7" type="ORF">PAEG_LOCUS18714</name>
</gene>
<comment type="caution">
    <text evidence="7">The sequence shown here is derived from an EMBL/GenBank/DDBJ whole genome shotgun (WGS) entry which is preliminary data.</text>
</comment>
<dbReference type="InterPro" id="IPR009003">
    <property type="entry name" value="Peptidase_S1_PA"/>
</dbReference>
<evidence type="ECO:0000256" key="2">
    <source>
        <dbReference type="ARBA" id="ARBA00022525"/>
    </source>
</evidence>
<comment type="subcellular location">
    <subcellularLocation>
        <location evidence="1">Secreted</location>
    </subcellularLocation>
</comment>
<evidence type="ECO:0000256" key="4">
    <source>
        <dbReference type="ARBA" id="ARBA00022801"/>
    </source>
</evidence>
<dbReference type="InterPro" id="IPR050127">
    <property type="entry name" value="Serine_Proteases_S1"/>
</dbReference>
<dbReference type="GO" id="GO:0005615">
    <property type="term" value="C:extracellular space"/>
    <property type="evidence" value="ECO:0007669"/>
    <property type="project" value="TreeGrafter"/>
</dbReference>
<feature type="domain" description="Peptidase S1" evidence="6">
    <location>
        <begin position="1"/>
        <end position="72"/>
    </location>
</feature>
<accession>A0A8S4RYF7</accession>
<protein>
    <submittedName>
        <fullName evidence="7">Jg12972 protein</fullName>
    </submittedName>
</protein>
<keyword evidence="4" id="KW-0378">Hydrolase</keyword>